<keyword evidence="1" id="KW-1133">Transmembrane helix</keyword>
<proteinExistence type="predicted"/>
<accession>A0A9X2HI30</accession>
<gene>
    <name evidence="2" type="ORF">M9978_03780</name>
</gene>
<evidence type="ECO:0000313" key="2">
    <source>
        <dbReference type="EMBL" id="MCP3729539.1"/>
    </source>
</evidence>
<name>A0A9X2HI30_9SPHN</name>
<dbReference type="AlphaFoldDB" id="A0A9X2HI30"/>
<reference evidence="2" key="1">
    <citation type="submission" date="2022-05" db="EMBL/GenBank/DDBJ databases">
        <title>Sphingomonas sp. strain MG17 Genome sequencing and assembly.</title>
        <authorList>
            <person name="Kim I."/>
        </authorList>
    </citation>
    <scope>NUCLEOTIDE SEQUENCE</scope>
    <source>
        <strain evidence="2">MG17</strain>
    </source>
</reference>
<organism evidence="2 3">
    <name type="scientific">Sphingomonas tagetis</name>
    <dbReference type="NCBI Taxonomy" id="2949092"/>
    <lineage>
        <taxon>Bacteria</taxon>
        <taxon>Pseudomonadati</taxon>
        <taxon>Pseudomonadota</taxon>
        <taxon>Alphaproteobacteria</taxon>
        <taxon>Sphingomonadales</taxon>
        <taxon>Sphingomonadaceae</taxon>
        <taxon>Sphingomonas</taxon>
    </lineage>
</organism>
<dbReference type="Proteomes" id="UP001139451">
    <property type="component" value="Unassembled WGS sequence"/>
</dbReference>
<sequence length="495" mass="55070">MGGTERPESRAVSGDLLLLILAPLTVFAFALFMPKALGDGDTGWHIGAGAWIVEHLQVPRTDPFSFSAAGREWMAHEWLSEIAMFAAWQFAGWRGVMLLFASAAGLLYFMLAAHLRKWMPPAAAALVLVYVTIAVLPSYLARPHMFALPMLAGWMLLMIRARERGAAPSPWLGLLMLVWVNAHASFIVGIAIAGAFGLESLIEAERERRWQVVRGWGLFGAILLVAGLCNPAGFHAYEYPFYVSRLELLKYINEWNPASFGEIGGFEVILLSSLFFLLYRPTRVPVVRLLMLLGFLHLALDHIRQLPVLVVLGAILLAEPVGRAWSDGAPRPRPPVEARHAELRPLLAVALLLLAGLAVARLALPFERPDSRGVPQAALRAVPAELRGQPVFNEYSFGGLLVLEGIRPFIDGRSDMYGDAFTADYFEISRGDMTRWRRADARWNFGWTIMRPDDLLVAKLDREPGWRRLYADKWAVVHVADKRRDPLNPARGSGK</sequence>
<evidence type="ECO:0000256" key="1">
    <source>
        <dbReference type="SAM" id="Phobius"/>
    </source>
</evidence>
<dbReference type="RefSeq" id="WP_254291524.1">
    <property type="nucleotide sequence ID" value="NZ_JAMLDX010000002.1"/>
</dbReference>
<feature type="transmembrane region" description="Helical" evidence="1">
    <location>
        <begin position="258"/>
        <end position="278"/>
    </location>
</feature>
<evidence type="ECO:0008006" key="4">
    <source>
        <dbReference type="Google" id="ProtNLM"/>
    </source>
</evidence>
<keyword evidence="1" id="KW-0812">Transmembrane</keyword>
<comment type="caution">
    <text evidence="2">The sequence shown here is derived from an EMBL/GenBank/DDBJ whole genome shotgun (WGS) entry which is preliminary data.</text>
</comment>
<feature type="transmembrane region" description="Helical" evidence="1">
    <location>
        <begin position="12"/>
        <end position="33"/>
    </location>
</feature>
<keyword evidence="3" id="KW-1185">Reference proteome</keyword>
<feature type="transmembrane region" description="Helical" evidence="1">
    <location>
        <begin position="171"/>
        <end position="196"/>
    </location>
</feature>
<dbReference type="EMBL" id="JAMLDX010000002">
    <property type="protein sequence ID" value="MCP3729539.1"/>
    <property type="molecule type" value="Genomic_DNA"/>
</dbReference>
<feature type="transmembrane region" description="Helical" evidence="1">
    <location>
        <begin position="346"/>
        <end position="364"/>
    </location>
</feature>
<feature type="transmembrane region" description="Helical" evidence="1">
    <location>
        <begin position="91"/>
        <end position="111"/>
    </location>
</feature>
<keyword evidence="1" id="KW-0472">Membrane</keyword>
<protein>
    <recommendedName>
        <fullName evidence="4">4-amino-4-deoxy-L-arabinose transferase</fullName>
    </recommendedName>
</protein>
<feature type="transmembrane region" description="Helical" evidence="1">
    <location>
        <begin position="216"/>
        <end position="237"/>
    </location>
</feature>
<feature type="transmembrane region" description="Helical" evidence="1">
    <location>
        <begin position="118"/>
        <end position="137"/>
    </location>
</feature>
<evidence type="ECO:0000313" key="3">
    <source>
        <dbReference type="Proteomes" id="UP001139451"/>
    </source>
</evidence>